<evidence type="ECO:0000256" key="1">
    <source>
        <dbReference type="SAM" id="Phobius"/>
    </source>
</evidence>
<dbReference type="PANTHER" id="PTHR33121">
    <property type="entry name" value="CYCLIC DI-GMP PHOSPHODIESTERASE PDEF"/>
    <property type="match status" value="1"/>
</dbReference>
<reference evidence="3 4" key="1">
    <citation type="journal article" date="2019" name="Emerg. Microbes Infect.">
        <title>Comprehensive subspecies identification of 175 nontuberculous mycobacteria species based on 7547 genomic profiles.</title>
        <authorList>
            <person name="Matsumoto Y."/>
            <person name="Kinjo T."/>
            <person name="Motooka D."/>
            <person name="Nabeya D."/>
            <person name="Jung N."/>
            <person name="Uechi K."/>
            <person name="Horii T."/>
            <person name="Iida T."/>
            <person name="Fujita J."/>
            <person name="Nakamura S."/>
        </authorList>
    </citation>
    <scope>NUCLEOTIDE SEQUENCE [LARGE SCALE GENOMIC DNA]</scope>
    <source>
        <strain evidence="3 4">JCM 17899</strain>
    </source>
</reference>
<dbReference type="AlphaFoldDB" id="A0A7I7QRJ8"/>
<keyword evidence="1" id="KW-0812">Transmembrane</keyword>
<keyword evidence="1" id="KW-0472">Membrane</keyword>
<dbReference type="InterPro" id="IPR050706">
    <property type="entry name" value="Cyclic-di-GMP_PDE-like"/>
</dbReference>
<feature type="transmembrane region" description="Helical" evidence="1">
    <location>
        <begin position="32"/>
        <end position="52"/>
    </location>
</feature>
<dbReference type="EMBL" id="AP022588">
    <property type="protein sequence ID" value="BBY29018.1"/>
    <property type="molecule type" value="Genomic_DNA"/>
</dbReference>
<dbReference type="SUPFAM" id="SSF55073">
    <property type="entry name" value="Nucleotide cyclase"/>
    <property type="match status" value="1"/>
</dbReference>
<evidence type="ECO:0000313" key="3">
    <source>
        <dbReference type="EMBL" id="BBY29018.1"/>
    </source>
</evidence>
<evidence type="ECO:0000259" key="2">
    <source>
        <dbReference type="PROSITE" id="PS50887"/>
    </source>
</evidence>
<feature type="transmembrane region" description="Helical" evidence="1">
    <location>
        <begin position="87"/>
        <end position="105"/>
    </location>
</feature>
<dbReference type="GO" id="GO:0071111">
    <property type="term" value="F:cyclic-guanylate-specific phosphodiesterase activity"/>
    <property type="evidence" value="ECO:0007669"/>
    <property type="project" value="InterPro"/>
</dbReference>
<dbReference type="PANTHER" id="PTHR33121:SF70">
    <property type="entry name" value="SIGNALING PROTEIN YKOW"/>
    <property type="match status" value="1"/>
</dbReference>
<dbReference type="InterPro" id="IPR029787">
    <property type="entry name" value="Nucleotide_cyclase"/>
</dbReference>
<dbReference type="Proteomes" id="UP000467193">
    <property type="component" value="Chromosome"/>
</dbReference>
<feature type="transmembrane region" description="Helical" evidence="1">
    <location>
        <begin position="111"/>
        <end position="129"/>
    </location>
</feature>
<feature type="transmembrane region" description="Helical" evidence="1">
    <location>
        <begin position="160"/>
        <end position="183"/>
    </location>
</feature>
<sequence>MNASGWRRGGDHYYWLTAFLAAHDLQRRTCRAVAASIFGLGAIGPILSLGVLGPGSAAGMVVMAGVSSCCVVMALLWLRPGWPSRRVSWACVVVGTVCIAASSIVVPSHSLGILGVTTYAVLGSFVVVFHSLRLLIFTWTVGAGALAYLAVRLAEDDVSMAVATVLLIVLVNVFAVFACRMVVRLIANDTPYGDLEPVTGLPGRHAFFERVSGLIGARTRDDDRQLVVVVVNLDGYSLMVDVRGRAEADGARVGVARALRETARRDAVIAHPGDAEFWVADLFTTRDPHPLAERIRGAVANSRSGLTASVGVVCTPLEPLAAVPTDDVVEELLNIAISAMFEARRAGGNQTRDAIDPALTVLAPPRED</sequence>
<feature type="domain" description="GGDEF" evidence="2">
    <location>
        <begin position="224"/>
        <end position="356"/>
    </location>
</feature>
<dbReference type="SMART" id="SM00267">
    <property type="entry name" value="GGDEF"/>
    <property type="match status" value="1"/>
</dbReference>
<evidence type="ECO:0000313" key="4">
    <source>
        <dbReference type="Proteomes" id="UP000467193"/>
    </source>
</evidence>
<gene>
    <name evidence="3" type="ORF">MSEDJ_31140</name>
</gene>
<keyword evidence="1" id="KW-1133">Transmembrane helix</keyword>
<dbReference type="Gene3D" id="3.30.70.270">
    <property type="match status" value="1"/>
</dbReference>
<proteinExistence type="predicted"/>
<dbReference type="InterPro" id="IPR043128">
    <property type="entry name" value="Rev_trsase/Diguanyl_cyclase"/>
</dbReference>
<feature type="transmembrane region" description="Helical" evidence="1">
    <location>
        <begin position="58"/>
        <end position="78"/>
    </location>
</feature>
<feature type="transmembrane region" description="Helical" evidence="1">
    <location>
        <begin position="136"/>
        <end position="154"/>
    </location>
</feature>
<keyword evidence="4" id="KW-1185">Reference proteome</keyword>
<organism evidence="3 4">
    <name type="scientific">Mycolicibacterium sediminis</name>
    <dbReference type="NCBI Taxonomy" id="1286180"/>
    <lineage>
        <taxon>Bacteria</taxon>
        <taxon>Bacillati</taxon>
        <taxon>Actinomycetota</taxon>
        <taxon>Actinomycetes</taxon>
        <taxon>Mycobacteriales</taxon>
        <taxon>Mycobacteriaceae</taxon>
        <taxon>Mycolicibacterium</taxon>
    </lineage>
</organism>
<dbReference type="InterPro" id="IPR000160">
    <property type="entry name" value="GGDEF_dom"/>
</dbReference>
<dbReference type="PROSITE" id="PS50887">
    <property type="entry name" value="GGDEF"/>
    <property type="match status" value="1"/>
</dbReference>
<dbReference type="Pfam" id="PF00990">
    <property type="entry name" value="GGDEF"/>
    <property type="match status" value="1"/>
</dbReference>
<dbReference type="RefSeq" id="WP_163797839.1">
    <property type="nucleotide sequence ID" value="NZ_AP022588.1"/>
</dbReference>
<dbReference type="CDD" id="cd01949">
    <property type="entry name" value="GGDEF"/>
    <property type="match status" value="1"/>
</dbReference>
<name>A0A7I7QRJ8_9MYCO</name>
<protein>
    <submittedName>
        <fullName evidence="3">Diguanylate cyclase</fullName>
    </submittedName>
</protein>
<dbReference type="KEGG" id="msei:MSEDJ_31140"/>
<accession>A0A7I7QRJ8</accession>